<evidence type="ECO:0000313" key="3">
    <source>
        <dbReference type="Proteomes" id="UP000721954"/>
    </source>
</evidence>
<organism evidence="2 3">
    <name type="scientific">Streptomyces smyrnaeus</name>
    <dbReference type="NCBI Taxonomy" id="1387713"/>
    <lineage>
        <taxon>Bacteria</taxon>
        <taxon>Bacillati</taxon>
        <taxon>Actinomycetota</taxon>
        <taxon>Actinomycetes</taxon>
        <taxon>Kitasatosporales</taxon>
        <taxon>Streptomycetaceae</taxon>
        <taxon>Streptomyces</taxon>
    </lineage>
</organism>
<gene>
    <name evidence="2" type="ORF">JW613_03240</name>
</gene>
<evidence type="ECO:0000256" key="1">
    <source>
        <dbReference type="SAM" id="MobiDB-lite"/>
    </source>
</evidence>
<name>A0ABS3XQS3_9ACTN</name>
<sequence>MSGDYDVNISTEAVKGIEGIVDDAFERMSTSAKTVGSQGEQIAMAYKGSGTATAMDSYSNLAGAGTALSDALEGLKSDLNLTGEHGHETDDRANQAMQQAAGGGVASGVQSGMRA</sequence>
<comment type="caution">
    <text evidence="2">The sequence shown here is derived from an EMBL/GenBank/DDBJ whole genome shotgun (WGS) entry which is preliminary data.</text>
</comment>
<keyword evidence="3" id="KW-1185">Reference proteome</keyword>
<evidence type="ECO:0000313" key="2">
    <source>
        <dbReference type="EMBL" id="MBO8197332.1"/>
    </source>
</evidence>
<dbReference type="GeneID" id="96257606"/>
<proteinExistence type="predicted"/>
<feature type="region of interest" description="Disordered" evidence="1">
    <location>
        <begin position="80"/>
        <end position="115"/>
    </location>
</feature>
<dbReference type="EMBL" id="JAFFZM010000001">
    <property type="protein sequence ID" value="MBO8197332.1"/>
    <property type="molecule type" value="Genomic_DNA"/>
</dbReference>
<feature type="compositionally biased region" description="Basic and acidic residues" evidence="1">
    <location>
        <begin position="84"/>
        <end position="93"/>
    </location>
</feature>
<dbReference type="RefSeq" id="WP_209209128.1">
    <property type="nucleotide sequence ID" value="NZ_JAFFZM010000001.1"/>
</dbReference>
<protein>
    <submittedName>
        <fullName evidence="2">Aliphatic sulfonate ABC transporter substrate-binding protein</fullName>
    </submittedName>
</protein>
<reference evidence="2 3" key="1">
    <citation type="submission" date="2021-02" db="EMBL/GenBank/DDBJ databases">
        <title>Streptomyces spirodelae sp. nov., isolated from duckweed.</title>
        <authorList>
            <person name="Saimee Y."/>
            <person name="Duangmal K."/>
        </authorList>
    </citation>
    <scope>NUCLEOTIDE SEQUENCE [LARGE SCALE GENOMIC DNA]</scope>
    <source>
        <strain evidence="2 3">DSM 42105</strain>
    </source>
</reference>
<dbReference type="Proteomes" id="UP000721954">
    <property type="component" value="Unassembled WGS sequence"/>
</dbReference>
<accession>A0ABS3XQS3</accession>